<name>A0A9P5HMT3_9HYPO</name>
<keyword evidence="4" id="KW-1185">Reference proteome</keyword>
<comment type="caution">
    <text evidence="3">The sequence shown here is derived from an EMBL/GenBank/DDBJ whole genome shotgun (WGS) entry which is preliminary data.</text>
</comment>
<sequence length="133" mass="15294">MDDSSQSQAAPSGPSKKRSRAISNLTEEQIQHKRNVDRRAQRAFRQRTKDSIVNLEQQFSQLQDTANQREQQLLAAREQNKKLTHHLETILDLVSTALNQSRDVTRSSEDYGRRKLESSTTPRSIALTAYDRE</sequence>
<dbReference type="Gene3D" id="1.20.5.170">
    <property type="match status" value="1"/>
</dbReference>
<dbReference type="AlphaFoldDB" id="A0A9P5HMT3"/>
<feature type="region of interest" description="Disordered" evidence="2">
    <location>
        <begin position="1"/>
        <end position="38"/>
    </location>
</feature>
<proteinExistence type="predicted"/>
<reference evidence="3" key="1">
    <citation type="submission" date="2020-03" db="EMBL/GenBank/DDBJ databases">
        <title>Draft Genome Sequence of Cylindrodendrum hubeiense.</title>
        <authorList>
            <person name="Buettner E."/>
            <person name="Kellner H."/>
        </authorList>
    </citation>
    <scope>NUCLEOTIDE SEQUENCE</scope>
    <source>
        <strain evidence="3">IHI 201604</strain>
    </source>
</reference>
<organism evidence="3 4">
    <name type="scientific">Cylindrodendrum hubeiense</name>
    <dbReference type="NCBI Taxonomy" id="595255"/>
    <lineage>
        <taxon>Eukaryota</taxon>
        <taxon>Fungi</taxon>
        <taxon>Dikarya</taxon>
        <taxon>Ascomycota</taxon>
        <taxon>Pezizomycotina</taxon>
        <taxon>Sordariomycetes</taxon>
        <taxon>Hypocreomycetidae</taxon>
        <taxon>Hypocreales</taxon>
        <taxon>Nectriaceae</taxon>
        <taxon>Cylindrodendrum</taxon>
    </lineage>
</organism>
<dbReference type="InterPro" id="IPR046347">
    <property type="entry name" value="bZIP_sf"/>
</dbReference>
<evidence type="ECO:0008006" key="5">
    <source>
        <dbReference type="Google" id="ProtNLM"/>
    </source>
</evidence>
<feature type="compositionally biased region" description="Basic and acidic residues" evidence="2">
    <location>
        <begin position="103"/>
        <end position="117"/>
    </location>
</feature>
<feature type="coiled-coil region" evidence="1">
    <location>
        <begin position="45"/>
        <end position="79"/>
    </location>
</feature>
<gene>
    <name evidence="3" type="ORF">G7Z17_g491</name>
</gene>
<evidence type="ECO:0000256" key="1">
    <source>
        <dbReference type="SAM" id="Coils"/>
    </source>
</evidence>
<dbReference type="SUPFAM" id="SSF57959">
    <property type="entry name" value="Leucine zipper domain"/>
    <property type="match status" value="1"/>
</dbReference>
<keyword evidence="1" id="KW-0175">Coiled coil</keyword>
<dbReference type="OrthoDB" id="2985014at2759"/>
<dbReference type="Proteomes" id="UP000722485">
    <property type="component" value="Unassembled WGS sequence"/>
</dbReference>
<feature type="compositionally biased region" description="Low complexity" evidence="2">
    <location>
        <begin position="1"/>
        <end position="14"/>
    </location>
</feature>
<evidence type="ECO:0000313" key="4">
    <source>
        <dbReference type="Proteomes" id="UP000722485"/>
    </source>
</evidence>
<protein>
    <recommendedName>
        <fullName evidence="5">BZIP domain-containing protein</fullName>
    </recommendedName>
</protein>
<feature type="region of interest" description="Disordered" evidence="2">
    <location>
        <begin position="101"/>
        <end position="133"/>
    </location>
</feature>
<evidence type="ECO:0000313" key="3">
    <source>
        <dbReference type="EMBL" id="KAF7557759.1"/>
    </source>
</evidence>
<dbReference type="GO" id="GO:0003700">
    <property type="term" value="F:DNA-binding transcription factor activity"/>
    <property type="evidence" value="ECO:0007669"/>
    <property type="project" value="InterPro"/>
</dbReference>
<dbReference type="EMBL" id="JAANBB010000003">
    <property type="protein sequence ID" value="KAF7557759.1"/>
    <property type="molecule type" value="Genomic_DNA"/>
</dbReference>
<evidence type="ECO:0000256" key="2">
    <source>
        <dbReference type="SAM" id="MobiDB-lite"/>
    </source>
</evidence>
<accession>A0A9P5HMT3</accession>